<dbReference type="InterPro" id="IPR050807">
    <property type="entry name" value="TransReg_Diox_bact_type"/>
</dbReference>
<dbReference type="InterPro" id="IPR013096">
    <property type="entry name" value="Cupin_2"/>
</dbReference>
<evidence type="ECO:0000259" key="4">
    <source>
        <dbReference type="PROSITE" id="PS50943"/>
    </source>
</evidence>
<dbReference type="EMBL" id="JAAKZI010000001">
    <property type="protein sequence ID" value="NGN82106.1"/>
    <property type="molecule type" value="Genomic_DNA"/>
</dbReference>
<name>A0ABX0D5F1_9MICC</name>
<keyword evidence="1" id="KW-0805">Transcription regulation</keyword>
<evidence type="ECO:0000256" key="2">
    <source>
        <dbReference type="ARBA" id="ARBA00023125"/>
    </source>
</evidence>
<dbReference type="Proteomes" id="UP000479226">
    <property type="component" value="Unassembled WGS sequence"/>
</dbReference>
<dbReference type="InterPro" id="IPR010982">
    <property type="entry name" value="Lambda_DNA-bd_dom_sf"/>
</dbReference>
<dbReference type="Gene3D" id="1.10.260.40">
    <property type="entry name" value="lambda repressor-like DNA-binding domains"/>
    <property type="match status" value="1"/>
</dbReference>
<gene>
    <name evidence="5" type="ORF">G6N77_01310</name>
</gene>
<dbReference type="SUPFAM" id="SSF47413">
    <property type="entry name" value="lambda repressor-like DNA-binding domains"/>
    <property type="match status" value="1"/>
</dbReference>
<evidence type="ECO:0000256" key="1">
    <source>
        <dbReference type="ARBA" id="ARBA00023015"/>
    </source>
</evidence>
<evidence type="ECO:0000256" key="3">
    <source>
        <dbReference type="ARBA" id="ARBA00023163"/>
    </source>
</evidence>
<dbReference type="PROSITE" id="PS50943">
    <property type="entry name" value="HTH_CROC1"/>
    <property type="match status" value="1"/>
</dbReference>
<keyword evidence="3" id="KW-0804">Transcription</keyword>
<evidence type="ECO:0000313" key="5">
    <source>
        <dbReference type="EMBL" id="NGN82106.1"/>
    </source>
</evidence>
<dbReference type="CDD" id="cd02209">
    <property type="entry name" value="cupin_XRE_C"/>
    <property type="match status" value="1"/>
</dbReference>
<keyword evidence="2" id="KW-0238">DNA-binding</keyword>
<keyword evidence="6" id="KW-1185">Reference proteome</keyword>
<dbReference type="SMART" id="SM00530">
    <property type="entry name" value="HTH_XRE"/>
    <property type="match status" value="1"/>
</dbReference>
<accession>A0ABX0D5F1</accession>
<dbReference type="PANTHER" id="PTHR46797">
    <property type="entry name" value="HTH-TYPE TRANSCRIPTIONAL REGULATOR"/>
    <property type="match status" value="1"/>
</dbReference>
<dbReference type="Pfam" id="PF07883">
    <property type="entry name" value="Cupin_2"/>
    <property type="match status" value="1"/>
</dbReference>
<dbReference type="CDD" id="cd00093">
    <property type="entry name" value="HTH_XRE"/>
    <property type="match status" value="1"/>
</dbReference>
<dbReference type="SUPFAM" id="SSF51182">
    <property type="entry name" value="RmlC-like cupins"/>
    <property type="match status" value="1"/>
</dbReference>
<dbReference type="PANTHER" id="PTHR46797:SF23">
    <property type="entry name" value="HTH-TYPE TRANSCRIPTIONAL REGULATOR SUTR"/>
    <property type="match status" value="1"/>
</dbReference>
<organism evidence="5 6">
    <name type="scientific">Arthrobacter silviterrae</name>
    <dbReference type="NCBI Taxonomy" id="2026658"/>
    <lineage>
        <taxon>Bacteria</taxon>
        <taxon>Bacillati</taxon>
        <taxon>Actinomycetota</taxon>
        <taxon>Actinomycetes</taxon>
        <taxon>Micrococcales</taxon>
        <taxon>Micrococcaceae</taxon>
        <taxon>Arthrobacter</taxon>
    </lineage>
</organism>
<dbReference type="Pfam" id="PF01381">
    <property type="entry name" value="HTH_3"/>
    <property type="match status" value="1"/>
</dbReference>
<sequence length="184" mass="19631">MQDNPAATVLGHVGSNLRRFRRDAGLSQSTLAERSGISRRTIINLEAGEANISLSGLDRLADALGTTFALLVASPTAPAAAINEVAWRGRAPDSVATLLSSTPASHEAQLWTWALGPGDRYDAEPDPAGWHEMILVIEGRLRIDFEGSSLQLSAGEHAMYASSQPYAYINDGGKTVRFARTVVS</sequence>
<dbReference type="RefSeq" id="WP_165180177.1">
    <property type="nucleotide sequence ID" value="NZ_JAAKZI010000001.1"/>
</dbReference>
<dbReference type="InterPro" id="IPR014710">
    <property type="entry name" value="RmlC-like_jellyroll"/>
</dbReference>
<dbReference type="InterPro" id="IPR011051">
    <property type="entry name" value="RmlC_Cupin_sf"/>
</dbReference>
<feature type="domain" description="HTH cro/C1-type" evidence="4">
    <location>
        <begin position="17"/>
        <end position="71"/>
    </location>
</feature>
<dbReference type="Gene3D" id="2.60.120.10">
    <property type="entry name" value="Jelly Rolls"/>
    <property type="match status" value="1"/>
</dbReference>
<comment type="caution">
    <text evidence="5">The sequence shown here is derived from an EMBL/GenBank/DDBJ whole genome shotgun (WGS) entry which is preliminary data.</text>
</comment>
<proteinExistence type="predicted"/>
<evidence type="ECO:0000313" key="6">
    <source>
        <dbReference type="Proteomes" id="UP000479226"/>
    </source>
</evidence>
<dbReference type="InterPro" id="IPR001387">
    <property type="entry name" value="Cro/C1-type_HTH"/>
</dbReference>
<protein>
    <submittedName>
        <fullName evidence="5">Helix-turn-helix domain-containing protein</fullName>
    </submittedName>
</protein>
<reference evidence="5 6" key="1">
    <citation type="submission" date="2020-02" db="EMBL/GenBank/DDBJ databases">
        <title>Genome sequence of the type strain DSM 27180 of Arthrobacter silviterrae.</title>
        <authorList>
            <person name="Gao J."/>
            <person name="Sun J."/>
        </authorList>
    </citation>
    <scope>NUCLEOTIDE SEQUENCE [LARGE SCALE GENOMIC DNA]</scope>
    <source>
        <strain evidence="5 6">DSM 27180</strain>
    </source>
</reference>